<dbReference type="InterPro" id="IPR011735">
    <property type="entry name" value="WlaTC/HtrL_glycosyltransf"/>
</dbReference>
<name>A0ABD0LTS1_9CAEN</name>
<comment type="caution">
    <text evidence="2">The sequence shown here is derived from an EMBL/GenBank/DDBJ whole genome shotgun (WGS) entry which is preliminary data.</text>
</comment>
<dbReference type="Proteomes" id="UP001519460">
    <property type="component" value="Unassembled WGS sequence"/>
</dbReference>
<dbReference type="Pfam" id="PF09612">
    <property type="entry name" value="HtrL_YibB"/>
    <property type="match status" value="1"/>
</dbReference>
<evidence type="ECO:0000313" key="2">
    <source>
        <dbReference type="EMBL" id="KAK7502518.1"/>
    </source>
</evidence>
<organism evidence="2 3">
    <name type="scientific">Batillaria attramentaria</name>
    <dbReference type="NCBI Taxonomy" id="370345"/>
    <lineage>
        <taxon>Eukaryota</taxon>
        <taxon>Metazoa</taxon>
        <taxon>Spiralia</taxon>
        <taxon>Lophotrochozoa</taxon>
        <taxon>Mollusca</taxon>
        <taxon>Gastropoda</taxon>
        <taxon>Caenogastropoda</taxon>
        <taxon>Sorbeoconcha</taxon>
        <taxon>Cerithioidea</taxon>
        <taxon>Batillariidae</taxon>
        <taxon>Batillaria</taxon>
    </lineage>
</organism>
<evidence type="ECO:0000313" key="3">
    <source>
        <dbReference type="Proteomes" id="UP001519460"/>
    </source>
</evidence>
<feature type="non-terminal residue" evidence="2">
    <location>
        <position position="1"/>
    </location>
</feature>
<sequence length="320" mass="37898">FSRMLQRRRERTVLVVFTLGLLFAVYYLTFSPRCLFTYIVFGVFSKLEPHDQSDVTIITAFLDLGSFRKGKSLVYTPQHYIEWAETYKYLANPLIVYTDSTAFQQWFLNVRTGKENRTSIIRLNRTNVPSFQRIDKVVRVFSDPNYPKFYPNTVLPEYACSQHAKVDFVAMSIRENPFATKYFAWLDIGYFRYTTFRKRKFWIVVPPEMDDNKMAVNEIESPDFSIHPETIFKSNKVWVGGGMVLAAGSTYLRYIEEYRRALDYFLQRGLFNTDQQVMYSMFTDLGRKTLNITSELQTYTGSHWQCWFYLGYLCYKEEVD</sequence>
<feature type="transmembrane region" description="Helical" evidence="1">
    <location>
        <begin position="12"/>
        <end position="30"/>
    </location>
</feature>
<keyword evidence="3" id="KW-1185">Reference proteome</keyword>
<evidence type="ECO:0000256" key="1">
    <source>
        <dbReference type="SAM" id="Phobius"/>
    </source>
</evidence>
<keyword evidence="1" id="KW-0812">Transmembrane</keyword>
<keyword evidence="1" id="KW-0472">Membrane</keyword>
<accession>A0ABD0LTS1</accession>
<proteinExistence type="predicted"/>
<dbReference type="EMBL" id="JACVVK020000025">
    <property type="protein sequence ID" value="KAK7502518.1"/>
    <property type="molecule type" value="Genomic_DNA"/>
</dbReference>
<dbReference type="AlphaFoldDB" id="A0ABD0LTS1"/>
<protein>
    <submittedName>
        <fullName evidence="2">Uncharacterized protein</fullName>
    </submittedName>
</protein>
<keyword evidence="1" id="KW-1133">Transmembrane helix</keyword>
<reference evidence="2 3" key="1">
    <citation type="journal article" date="2023" name="Sci. Data">
        <title>Genome assembly of the Korean intertidal mud-creeper Batillaria attramentaria.</title>
        <authorList>
            <person name="Patra A.K."/>
            <person name="Ho P.T."/>
            <person name="Jun S."/>
            <person name="Lee S.J."/>
            <person name="Kim Y."/>
            <person name="Won Y.J."/>
        </authorList>
    </citation>
    <scope>NUCLEOTIDE SEQUENCE [LARGE SCALE GENOMIC DNA]</scope>
    <source>
        <strain evidence="2">Wonlab-2016</strain>
    </source>
</reference>
<gene>
    <name evidence="2" type="ORF">BaRGS_00006093</name>
</gene>